<dbReference type="InterPro" id="IPR000182">
    <property type="entry name" value="GNAT_dom"/>
</dbReference>
<protein>
    <submittedName>
        <fullName evidence="2">GNAT family N-acetyltransferase</fullName>
        <ecNumber evidence="2">2.3.-.-</ecNumber>
    </submittedName>
</protein>
<evidence type="ECO:0000259" key="1">
    <source>
        <dbReference type="PROSITE" id="PS51186"/>
    </source>
</evidence>
<dbReference type="InterPro" id="IPR051531">
    <property type="entry name" value="N-acetyltransferase"/>
</dbReference>
<dbReference type="EC" id="2.3.-.-" evidence="2"/>
<dbReference type="GO" id="GO:0016746">
    <property type="term" value="F:acyltransferase activity"/>
    <property type="evidence" value="ECO:0007669"/>
    <property type="project" value="UniProtKB-KW"/>
</dbReference>
<dbReference type="PROSITE" id="PS51186">
    <property type="entry name" value="GNAT"/>
    <property type="match status" value="1"/>
</dbReference>
<feature type="domain" description="N-acetyltransferase" evidence="1">
    <location>
        <begin position="1"/>
        <end position="169"/>
    </location>
</feature>
<accession>A0ABV9S0X4</accession>
<sequence>MILRRFTSADAAALASLHGDAEVMRHIGAPEPRAVVESSTLPAVLREYDSLPAGMGQFAAAAPDFVGWFSLKPATSVGLDPADVELGYRLLPSCWGRGLATRGARLLVRRAFAELGLPRVVATTMAVHTGSRRVLEKAGLRHVRTFRADWPDPLPGAENGDVVYALTRPEWLRQSRH</sequence>
<dbReference type="PANTHER" id="PTHR43792:SF16">
    <property type="entry name" value="N-ACETYLTRANSFERASE DOMAIN-CONTAINING PROTEIN"/>
    <property type="match status" value="1"/>
</dbReference>
<reference evidence="3" key="1">
    <citation type="journal article" date="2019" name="Int. J. Syst. Evol. Microbiol.">
        <title>The Global Catalogue of Microorganisms (GCM) 10K type strain sequencing project: providing services to taxonomists for standard genome sequencing and annotation.</title>
        <authorList>
            <consortium name="The Broad Institute Genomics Platform"/>
            <consortium name="The Broad Institute Genome Sequencing Center for Infectious Disease"/>
            <person name="Wu L."/>
            <person name="Ma J."/>
        </authorList>
    </citation>
    <scope>NUCLEOTIDE SEQUENCE [LARGE SCALE GENOMIC DNA]</scope>
    <source>
        <strain evidence="3">ZS-22-S1</strain>
    </source>
</reference>
<keyword evidence="2" id="KW-0012">Acyltransferase</keyword>
<keyword evidence="2" id="KW-0808">Transferase</keyword>
<dbReference type="PANTHER" id="PTHR43792">
    <property type="entry name" value="GNAT FAMILY, PUTATIVE (AFU_ORTHOLOGUE AFUA_3G00765)-RELATED-RELATED"/>
    <property type="match status" value="1"/>
</dbReference>
<dbReference type="RefSeq" id="WP_378057242.1">
    <property type="nucleotide sequence ID" value="NZ_JBHSIS010000007.1"/>
</dbReference>
<name>A0ABV9S0X4_9PSEU</name>
<comment type="caution">
    <text evidence="2">The sequence shown here is derived from an EMBL/GenBank/DDBJ whole genome shotgun (WGS) entry which is preliminary data.</text>
</comment>
<keyword evidence="3" id="KW-1185">Reference proteome</keyword>
<dbReference type="InterPro" id="IPR016181">
    <property type="entry name" value="Acyl_CoA_acyltransferase"/>
</dbReference>
<dbReference type="Proteomes" id="UP001595859">
    <property type="component" value="Unassembled WGS sequence"/>
</dbReference>
<dbReference type="Pfam" id="PF13302">
    <property type="entry name" value="Acetyltransf_3"/>
    <property type="match status" value="1"/>
</dbReference>
<organism evidence="2 3">
    <name type="scientific">Actinophytocola glycyrrhizae</name>
    <dbReference type="NCBI Taxonomy" id="2044873"/>
    <lineage>
        <taxon>Bacteria</taxon>
        <taxon>Bacillati</taxon>
        <taxon>Actinomycetota</taxon>
        <taxon>Actinomycetes</taxon>
        <taxon>Pseudonocardiales</taxon>
        <taxon>Pseudonocardiaceae</taxon>
    </lineage>
</organism>
<dbReference type="EMBL" id="JBHSIS010000007">
    <property type="protein sequence ID" value="MFC4855293.1"/>
    <property type="molecule type" value="Genomic_DNA"/>
</dbReference>
<evidence type="ECO:0000313" key="2">
    <source>
        <dbReference type="EMBL" id="MFC4855293.1"/>
    </source>
</evidence>
<evidence type="ECO:0000313" key="3">
    <source>
        <dbReference type="Proteomes" id="UP001595859"/>
    </source>
</evidence>
<dbReference type="Gene3D" id="3.40.630.30">
    <property type="match status" value="1"/>
</dbReference>
<gene>
    <name evidence="2" type="ORF">ACFPCV_17430</name>
</gene>
<proteinExistence type="predicted"/>
<dbReference type="SUPFAM" id="SSF55729">
    <property type="entry name" value="Acyl-CoA N-acyltransferases (Nat)"/>
    <property type="match status" value="1"/>
</dbReference>